<organism evidence="1 2">
    <name type="scientific">Pyxidicoccus fallax</name>
    <dbReference type="NCBI Taxonomy" id="394095"/>
    <lineage>
        <taxon>Bacteria</taxon>
        <taxon>Pseudomonadati</taxon>
        <taxon>Myxococcota</taxon>
        <taxon>Myxococcia</taxon>
        <taxon>Myxococcales</taxon>
        <taxon>Cystobacterineae</taxon>
        <taxon>Myxococcaceae</taxon>
        <taxon>Pyxidicoccus</taxon>
    </lineage>
</organism>
<dbReference type="RefSeq" id="WP_169350401.1">
    <property type="nucleotide sequence ID" value="NZ_JABBJJ010000304.1"/>
</dbReference>
<evidence type="ECO:0000313" key="2">
    <source>
        <dbReference type="Proteomes" id="UP000518300"/>
    </source>
</evidence>
<gene>
    <name evidence="1" type="ORF">HG543_41105</name>
</gene>
<sequence length="381" mass="37876">MNPAGARWLGVLMLGGLCACETPTLGTGDTLRLSFQSERLYPQPAPETPPGEAAACTAAGGAVVDVRAWGSDGSIPDDAAVTLWLDPAGSASLHGFGTSCEAQRPFSGICVKLNEDGAAQACVLPGEETGQVGVYAHSGTVETNKTLTISGRVLTTGSTLTLSVAPGSSSVATPAQGSECGTPAPAPCFPGQLRKARVQVFAALPSGGAPVPDGTLVYLSATAGWLARPGQCLEAYQDAASALSFVALEDGAASLEWCFGDIGATATLTATSGPVTQTSQLVVPPVPASVQLIPSLSEVAAGGTVAFTATLLGCDGQGISGAPIIFSARQGQAEFASSAPAETSKYGVATVSGTLQTPAVIVATVAQAPNLTCSATVGVRP</sequence>
<protein>
    <recommendedName>
        <fullName evidence="3">Big-1 domain-containing protein</fullName>
    </recommendedName>
</protein>
<dbReference type="PROSITE" id="PS51257">
    <property type="entry name" value="PROKAR_LIPOPROTEIN"/>
    <property type="match status" value="1"/>
</dbReference>
<dbReference type="InterPro" id="IPR008964">
    <property type="entry name" value="Invasin/intimin_cell_adhesion"/>
</dbReference>
<keyword evidence="2" id="KW-1185">Reference proteome</keyword>
<evidence type="ECO:0000313" key="1">
    <source>
        <dbReference type="EMBL" id="NMO21205.1"/>
    </source>
</evidence>
<dbReference type="EMBL" id="JABBJJ010000304">
    <property type="protein sequence ID" value="NMO21205.1"/>
    <property type="molecule type" value="Genomic_DNA"/>
</dbReference>
<accession>A0A848LTE0</accession>
<reference evidence="1 2" key="1">
    <citation type="submission" date="2020-04" db="EMBL/GenBank/DDBJ databases">
        <title>Draft genome of Pyxidicoccus fallax type strain.</title>
        <authorList>
            <person name="Whitworth D.E."/>
        </authorList>
    </citation>
    <scope>NUCLEOTIDE SEQUENCE [LARGE SCALE GENOMIC DNA]</scope>
    <source>
        <strain evidence="1 2">DSM 14698</strain>
    </source>
</reference>
<dbReference type="SUPFAM" id="SSF49373">
    <property type="entry name" value="Invasin/intimin cell-adhesion fragments"/>
    <property type="match status" value="1"/>
</dbReference>
<evidence type="ECO:0008006" key="3">
    <source>
        <dbReference type="Google" id="ProtNLM"/>
    </source>
</evidence>
<name>A0A848LTE0_9BACT</name>
<dbReference type="AlphaFoldDB" id="A0A848LTE0"/>
<dbReference type="Proteomes" id="UP000518300">
    <property type="component" value="Unassembled WGS sequence"/>
</dbReference>
<comment type="caution">
    <text evidence="1">The sequence shown here is derived from an EMBL/GenBank/DDBJ whole genome shotgun (WGS) entry which is preliminary data.</text>
</comment>
<proteinExistence type="predicted"/>